<gene>
    <name evidence="9" type="ORF">C8N47_1096</name>
</gene>
<dbReference type="InterPro" id="IPR017475">
    <property type="entry name" value="EPS_sugar_tfrase"/>
</dbReference>
<dbReference type="Pfam" id="PF02397">
    <property type="entry name" value="Bac_transf"/>
    <property type="match status" value="1"/>
</dbReference>
<feature type="transmembrane region" description="Helical" evidence="7">
    <location>
        <begin position="78"/>
        <end position="100"/>
    </location>
</feature>
<accession>A0A2T5C0Y3</accession>
<comment type="caution">
    <text evidence="9">The sequence shown here is derived from an EMBL/GenBank/DDBJ whole genome shotgun (WGS) entry which is preliminary data.</text>
</comment>
<dbReference type="PANTHER" id="PTHR30576:SF10">
    <property type="entry name" value="SLL5057 PROTEIN"/>
    <property type="match status" value="1"/>
</dbReference>
<evidence type="ECO:0000256" key="5">
    <source>
        <dbReference type="ARBA" id="ARBA00022989"/>
    </source>
</evidence>
<feature type="domain" description="Bacterial sugar transferase" evidence="8">
    <location>
        <begin position="275"/>
        <end position="463"/>
    </location>
</feature>
<dbReference type="EMBL" id="QAAD01000009">
    <property type="protein sequence ID" value="PTN08272.1"/>
    <property type="molecule type" value="Genomic_DNA"/>
</dbReference>
<dbReference type="Proteomes" id="UP000243525">
    <property type="component" value="Unassembled WGS sequence"/>
</dbReference>
<dbReference type="InterPro" id="IPR003362">
    <property type="entry name" value="Bact_transf"/>
</dbReference>
<comment type="subcellular location">
    <subcellularLocation>
        <location evidence="1">Membrane</location>
        <topology evidence="1">Multi-pass membrane protein</topology>
    </subcellularLocation>
</comment>
<dbReference type="Gene3D" id="3.40.50.720">
    <property type="entry name" value="NAD(P)-binding Rossmann-like Domain"/>
    <property type="match status" value="1"/>
</dbReference>
<evidence type="ECO:0000259" key="8">
    <source>
        <dbReference type="Pfam" id="PF02397"/>
    </source>
</evidence>
<sequence length="467" mass="53999">MLREREQVLARINQVMQTMLSVAAFSAASGLYHYPHYQALFASKEFNFYLLLVSLSAWIAIEYSGLHQMSREDRYHEIFFRYLKVTAISSGLIFTAHYYLDTRWIDLGSLTLFATINLVLLYSFKAFFYRFMQLMRRRGYNTRQLLVVADNSSADFVEELMQTKDWGYRIQALVTDSREVRGRYQDQLDVYDSQTPLPQLMNELVVDELVYARGKINYEEINPLMATCAERGIVFRLRPIVLERYGLKAGYTIFNDNPLFVFRNIPNNYLALKVKRGLDMVVALGALIMASPVLLAIAIAIKLDDGGPIFFNQQRVGLFGRRFACLKFRTMVVNAEALKASLMEQNEQDGPVFKMRCDPRITRVGRFLRKYSLDEFPQFLNVLNGDMSVVGPRPPLPAEVNQYQKSQNRRLSMKPGITCIWQVSGRNNTDFDGWVKQDMEYIDNWSLKLDLLLILKTFTVMLKGTGM</sequence>
<protein>
    <submittedName>
        <fullName evidence="9">Exopolysaccharide biosynthesis polyprenyl glycosylphosphotransferase</fullName>
    </submittedName>
</protein>
<dbReference type="GO" id="GO:0016780">
    <property type="term" value="F:phosphotransferase activity, for other substituted phosphate groups"/>
    <property type="evidence" value="ECO:0007669"/>
    <property type="project" value="TreeGrafter"/>
</dbReference>
<dbReference type="Pfam" id="PF13727">
    <property type="entry name" value="CoA_binding_3"/>
    <property type="match status" value="1"/>
</dbReference>
<evidence type="ECO:0000256" key="3">
    <source>
        <dbReference type="ARBA" id="ARBA00022679"/>
    </source>
</evidence>
<evidence type="ECO:0000256" key="7">
    <source>
        <dbReference type="SAM" id="Phobius"/>
    </source>
</evidence>
<evidence type="ECO:0000256" key="4">
    <source>
        <dbReference type="ARBA" id="ARBA00022692"/>
    </source>
</evidence>
<feature type="transmembrane region" description="Helical" evidence="7">
    <location>
        <begin position="12"/>
        <end position="34"/>
    </location>
</feature>
<organism evidence="9 10">
    <name type="scientific">Mangrovibacterium marinum</name>
    <dbReference type="NCBI Taxonomy" id="1639118"/>
    <lineage>
        <taxon>Bacteria</taxon>
        <taxon>Pseudomonadati</taxon>
        <taxon>Bacteroidota</taxon>
        <taxon>Bacteroidia</taxon>
        <taxon>Marinilabiliales</taxon>
        <taxon>Prolixibacteraceae</taxon>
        <taxon>Mangrovibacterium</taxon>
    </lineage>
</organism>
<keyword evidence="10" id="KW-1185">Reference proteome</keyword>
<dbReference type="GO" id="GO:0016020">
    <property type="term" value="C:membrane"/>
    <property type="evidence" value="ECO:0007669"/>
    <property type="project" value="UniProtKB-SubCell"/>
</dbReference>
<dbReference type="AlphaFoldDB" id="A0A2T5C0Y3"/>
<proteinExistence type="inferred from homology"/>
<reference evidence="9 10" key="1">
    <citation type="submission" date="2018-04" db="EMBL/GenBank/DDBJ databases">
        <title>Genomic Encyclopedia of Archaeal and Bacterial Type Strains, Phase II (KMG-II): from individual species to whole genera.</title>
        <authorList>
            <person name="Goeker M."/>
        </authorList>
    </citation>
    <scope>NUCLEOTIDE SEQUENCE [LARGE SCALE GENOMIC DNA]</scope>
    <source>
        <strain evidence="9 10">DSM 28823</strain>
    </source>
</reference>
<keyword evidence="5 7" id="KW-1133">Transmembrane helix</keyword>
<name>A0A2T5C0Y3_9BACT</name>
<evidence type="ECO:0000313" key="10">
    <source>
        <dbReference type="Proteomes" id="UP000243525"/>
    </source>
</evidence>
<dbReference type="PANTHER" id="PTHR30576">
    <property type="entry name" value="COLANIC BIOSYNTHESIS UDP-GLUCOSE LIPID CARRIER TRANSFERASE"/>
    <property type="match status" value="1"/>
</dbReference>
<evidence type="ECO:0000256" key="6">
    <source>
        <dbReference type="ARBA" id="ARBA00023136"/>
    </source>
</evidence>
<feature type="transmembrane region" description="Helical" evidence="7">
    <location>
        <begin position="112"/>
        <end position="131"/>
    </location>
</feature>
<dbReference type="RefSeq" id="WP_107822422.1">
    <property type="nucleotide sequence ID" value="NZ_OY782574.1"/>
</dbReference>
<dbReference type="NCBIfam" id="TIGR03025">
    <property type="entry name" value="EPS_sugtrans"/>
    <property type="match status" value="1"/>
</dbReference>
<evidence type="ECO:0000256" key="1">
    <source>
        <dbReference type="ARBA" id="ARBA00004141"/>
    </source>
</evidence>
<feature type="transmembrane region" description="Helical" evidence="7">
    <location>
        <begin position="46"/>
        <end position="66"/>
    </location>
</feature>
<feature type="transmembrane region" description="Helical" evidence="7">
    <location>
        <begin position="281"/>
        <end position="301"/>
    </location>
</feature>
<evidence type="ECO:0000313" key="9">
    <source>
        <dbReference type="EMBL" id="PTN08272.1"/>
    </source>
</evidence>
<dbReference type="OrthoDB" id="9808602at2"/>
<comment type="similarity">
    <text evidence="2">Belongs to the bacterial sugar transferase family.</text>
</comment>
<keyword evidence="6 7" id="KW-0472">Membrane</keyword>
<keyword evidence="3 9" id="KW-0808">Transferase</keyword>
<evidence type="ECO:0000256" key="2">
    <source>
        <dbReference type="ARBA" id="ARBA00006464"/>
    </source>
</evidence>
<keyword evidence="4 7" id="KW-0812">Transmembrane</keyword>